<reference evidence="1 2" key="1">
    <citation type="submission" date="2022-03" db="EMBL/GenBank/DDBJ databases">
        <authorList>
            <person name="Koch H."/>
        </authorList>
    </citation>
    <scope>NUCLEOTIDE SEQUENCE [LARGE SCALE GENOMIC DNA]</scope>
    <source>
        <strain evidence="1 2">G1</strain>
    </source>
</reference>
<sequence>MTSLSTAYAGIARLLREQELPNAPVDHQWEELLYRLTKMDDPEMREYGMCELNTIHEQESQTAPS</sequence>
<evidence type="ECO:0000313" key="2">
    <source>
        <dbReference type="Proteomes" id="UP001295463"/>
    </source>
</evidence>
<accession>A0ABM9DDM3</accession>
<dbReference type="EMBL" id="OW150024">
    <property type="protein sequence ID" value="CAH2032490.1"/>
    <property type="molecule type" value="Genomic_DNA"/>
</dbReference>
<organism evidence="1 2">
    <name type="scientific">Trichlorobacter ammonificans</name>
    <dbReference type="NCBI Taxonomy" id="2916410"/>
    <lineage>
        <taxon>Bacteria</taxon>
        <taxon>Pseudomonadati</taxon>
        <taxon>Thermodesulfobacteriota</taxon>
        <taxon>Desulfuromonadia</taxon>
        <taxon>Geobacterales</taxon>
        <taxon>Geobacteraceae</taxon>
        <taxon>Trichlorobacter</taxon>
    </lineage>
</organism>
<protein>
    <submittedName>
        <fullName evidence="1">Uncharacterized protein</fullName>
    </submittedName>
</protein>
<name>A0ABM9DDM3_9BACT</name>
<keyword evidence="2" id="KW-1185">Reference proteome</keyword>
<dbReference type="RefSeq" id="WP_305733237.1">
    <property type="nucleotide sequence ID" value="NZ_OW150024.1"/>
</dbReference>
<proteinExistence type="predicted"/>
<dbReference type="Proteomes" id="UP001295463">
    <property type="component" value="Chromosome"/>
</dbReference>
<evidence type="ECO:0000313" key="1">
    <source>
        <dbReference type="EMBL" id="CAH2032490.1"/>
    </source>
</evidence>
<gene>
    <name evidence="1" type="ORF">GEAMG1_2654</name>
</gene>